<dbReference type="Pfam" id="PF00389">
    <property type="entry name" value="2-Hacid_dh"/>
    <property type="match status" value="1"/>
</dbReference>
<dbReference type="InterPro" id="IPR050223">
    <property type="entry name" value="D-isomer_2-hydroxyacid_DH"/>
</dbReference>
<dbReference type="Proteomes" id="UP000216020">
    <property type="component" value="Unassembled WGS sequence"/>
</dbReference>
<dbReference type="GO" id="GO:0030267">
    <property type="term" value="F:glyoxylate reductase (NADPH) activity"/>
    <property type="evidence" value="ECO:0007669"/>
    <property type="project" value="TreeGrafter"/>
</dbReference>
<reference evidence="8" key="1">
    <citation type="submission" date="2017-05" db="EMBL/GenBank/DDBJ databases">
        <title>Complete and WGS of Bordetella genogroups.</title>
        <authorList>
            <person name="Spilker T."/>
            <person name="Lipuma J."/>
        </authorList>
    </citation>
    <scope>NUCLEOTIDE SEQUENCE [LARGE SCALE GENOMIC DNA]</scope>
    <source>
        <strain evidence="8">AU16122</strain>
    </source>
</reference>
<organism evidence="7 8">
    <name type="scientific">Bordetella genomosp. 10</name>
    <dbReference type="NCBI Taxonomy" id="1416804"/>
    <lineage>
        <taxon>Bacteria</taxon>
        <taxon>Pseudomonadati</taxon>
        <taxon>Pseudomonadota</taxon>
        <taxon>Betaproteobacteria</taxon>
        <taxon>Burkholderiales</taxon>
        <taxon>Alcaligenaceae</taxon>
        <taxon>Bordetella</taxon>
    </lineage>
</organism>
<evidence type="ECO:0000256" key="2">
    <source>
        <dbReference type="ARBA" id="ARBA00023002"/>
    </source>
</evidence>
<dbReference type="PROSITE" id="PS00671">
    <property type="entry name" value="D_2_HYDROXYACID_DH_3"/>
    <property type="match status" value="1"/>
</dbReference>
<evidence type="ECO:0000313" key="8">
    <source>
        <dbReference type="Proteomes" id="UP000216020"/>
    </source>
</evidence>
<dbReference type="InterPro" id="IPR029753">
    <property type="entry name" value="D-isomer_DH_CS"/>
</dbReference>
<keyword evidence="3" id="KW-0520">NAD</keyword>
<evidence type="ECO:0000259" key="5">
    <source>
        <dbReference type="Pfam" id="PF00389"/>
    </source>
</evidence>
<evidence type="ECO:0000256" key="1">
    <source>
        <dbReference type="ARBA" id="ARBA00005854"/>
    </source>
</evidence>
<dbReference type="GO" id="GO:0051287">
    <property type="term" value="F:NAD binding"/>
    <property type="evidence" value="ECO:0007669"/>
    <property type="project" value="InterPro"/>
</dbReference>
<keyword evidence="8" id="KW-1185">Reference proteome</keyword>
<dbReference type="SUPFAM" id="SSF52283">
    <property type="entry name" value="Formate/glycerate dehydrogenase catalytic domain-like"/>
    <property type="match status" value="1"/>
</dbReference>
<sequence length="332" mass="35026">MTLNIVFLTPMTPEVREVVRGCAHAGQQLRFSETTDPETHRRLVSDADVIVSAGSWVTADLIAAAPKLRFIQKWGIGVDKIDLEAARARGLPVAITAGASAGPVAEHALALMLAVYRRLPLADRQVRAGIWEPARLRGVCRQIAGRTVGLLGFGNIARTLAHRLRGFDATILYHDVRRADAVTERAFGARYAGFDELLAQADILSLHLPLTDASRGMMGADALRAMKPGAVLINTARGEIVDEAALLEALRSGHLGGAGLDTFAQEPAPAGNPLLGLDNVVVTPHSAGSVIDNVPNIAGHVLGNIDRHARGLPLAEADIVLRAPAAASTLPG</sequence>
<evidence type="ECO:0008006" key="9">
    <source>
        <dbReference type="Google" id="ProtNLM"/>
    </source>
</evidence>
<accession>A0A261S0R7</accession>
<dbReference type="OrthoDB" id="9805416at2"/>
<protein>
    <recommendedName>
        <fullName evidence="9">Dehydrogenase</fullName>
    </recommendedName>
</protein>
<evidence type="ECO:0000313" key="7">
    <source>
        <dbReference type="EMBL" id="OZI30946.1"/>
    </source>
</evidence>
<evidence type="ECO:0000256" key="3">
    <source>
        <dbReference type="ARBA" id="ARBA00023027"/>
    </source>
</evidence>
<comment type="caution">
    <text evidence="7">The sequence shown here is derived from an EMBL/GenBank/DDBJ whole genome shotgun (WGS) entry which is preliminary data.</text>
</comment>
<feature type="domain" description="D-isomer specific 2-hydroxyacid dehydrogenase NAD-binding" evidence="6">
    <location>
        <begin position="109"/>
        <end position="287"/>
    </location>
</feature>
<dbReference type="FunFam" id="3.40.50.720:FF:000203">
    <property type="entry name" value="D-3-phosphoglycerate dehydrogenase (SerA)"/>
    <property type="match status" value="1"/>
</dbReference>
<dbReference type="EMBL" id="NEVM01000005">
    <property type="protein sequence ID" value="OZI30946.1"/>
    <property type="molecule type" value="Genomic_DNA"/>
</dbReference>
<dbReference type="GO" id="GO:0005829">
    <property type="term" value="C:cytosol"/>
    <property type="evidence" value="ECO:0007669"/>
    <property type="project" value="TreeGrafter"/>
</dbReference>
<comment type="similarity">
    <text evidence="1 4">Belongs to the D-isomer specific 2-hydroxyacid dehydrogenase family.</text>
</comment>
<dbReference type="InterPro" id="IPR006140">
    <property type="entry name" value="D-isomer_DH_NAD-bd"/>
</dbReference>
<proteinExistence type="inferred from homology"/>
<dbReference type="SUPFAM" id="SSF51735">
    <property type="entry name" value="NAD(P)-binding Rossmann-fold domains"/>
    <property type="match status" value="1"/>
</dbReference>
<name>A0A261S0R7_9BORD</name>
<dbReference type="AlphaFoldDB" id="A0A261S0R7"/>
<dbReference type="PANTHER" id="PTHR10996:SF178">
    <property type="entry name" value="2-HYDROXYACID DEHYDROGENASE YGL185C-RELATED"/>
    <property type="match status" value="1"/>
</dbReference>
<dbReference type="Gene3D" id="3.40.50.720">
    <property type="entry name" value="NAD(P)-binding Rossmann-like Domain"/>
    <property type="match status" value="2"/>
</dbReference>
<keyword evidence="2 4" id="KW-0560">Oxidoreductase</keyword>
<feature type="domain" description="D-isomer specific 2-hydroxyacid dehydrogenase catalytic" evidence="5">
    <location>
        <begin position="7"/>
        <end position="307"/>
    </location>
</feature>
<dbReference type="PROSITE" id="PS00670">
    <property type="entry name" value="D_2_HYDROXYACID_DH_2"/>
    <property type="match status" value="1"/>
</dbReference>
<dbReference type="RefSeq" id="WP_094855364.1">
    <property type="nucleotide sequence ID" value="NZ_NEVM01000005.1"/>
</dbReference>
<dbReference type="Pfam" id="PF02826">
    <property type="entry name" value="2-Hacid_dh_C"/>
    <property type="match status" value="1"/>
</dbReference>
<gene>
    <name evidence="7" type="ORF">CAL29_23600</name>
</gene>
<evidence type="ECO:0000256" key="4">
    <source>
        <dbReference type="RuleBase" id="RU003719"/>
    </source>
</evidence>
<dbReference type="InterPro" id="IPR006139">
    <property type="entry name" value="D-isomer_2_OHA_DH_cat_dom"/>
</dbReference>
<evidence type="ECO:0000259" key="6">
    <source>
        <dbReference type="Pfam" id="PF02826"/>
    </source>
</evidence>
<dbReference type="CDD" id="cd12175">
    <property type="entry name" value="2-Hacid_dh_11"/>
    <property type="match status" value="1"/>
</dbReference>
<dbReference type="InterPro" id="IPR036291">
    <property type="entry name" value="NAD(P)-bd_dom_sf"/>
</dbReference>
<dbReference type="GO" id="GO:0016618">
    <property type="term" value="F:hydroxypyruvate reductase [NAD(P)H] activity"/>
    <property type="evidence" value="ECO:0007669"/>
    <property type="project" value="TreeGrafter"/>
</dbReference>
<dbReference type="PANTHER" id="PTHR10996">
    <property type="entry name" value="2-HYDROXYACID DEHYDROGENASE-RELATED"/>
    <property type="match status" value="1"/>
</dbReference>